<evidence type="ECO:0000313" key="4">
    <source>
        <dbReference type="Proteomes" id="UP000184330"/>
    </source>
</evidence>
<feature type="signal peptide" evidence="2">
    <location>
        <begin position="1"/>
        <end position="24"/>
    </location>
</feature>
<feature type="transmembrane region" description="Helical" evidence="1">
    <location>
        <begin position="250"/>
        <end position="270"/>
    </location>
</feature>
<keyword evidence="2" id="KW-0732">Signal</keyword>
<name>A0A1L7X6B4_9HELO</name>
<dbReference type="EMBL" id="FJOG01000016">
    <property type="protein sequence ID" value="CZR60566.1"/>
    <property type="molecule type" value="Genomic_DNA"/>
</dbReference>
<feature type="transmembrane region" description="Helical" evidence="1">
    <location>
        <begin position="92"/>
        <end position="113"/>
    </location>
</feature>
<feature type="transmembrane region" description="Helical" evidence="1">
    <location>
        <begin position="293"/>
        <end position="319"/>
    </location>
</feature>
<sequence length="451" mass="50627">MGRIICRSLLQLSVILLVVGAIEGVALQSPAALQFPTSSSLSRTIVAVQNEDINLRINTTTTPSATWSPALLYLNVTTSAFDPLGIADISGVYGPGTWAAWFLTGVVAWLRIIIHSEKKLDPNTWAFLLGINWAAVDIFKTIHKLRLLTSPLDVAQFSQHMGTLGAAFNVLFWGTLHALIQLPVTSMVFEYSDCQRSRMWTFIIGLILPLIALLASTYLFHPLQNGDKAFRLLPALYERGVDGCFHDLNLIIASLMPVWLALLGMLWFIYRDSDPCQAISEGFIIRGPSRSKIFLCLLTIYTSVSCGLFVVFLVVGLGMRNTVGLWYALPFLSLICFCVPWFLPSILGGVILFSAGKYIWDGYLRRNHETWISESCFFMPCSPQSIKDEDQIYALLADVFLFVGFEVAPPLFKYLRKRYRENRRLVQILEGARRQFEMRRMGTTRVGTGEV</sequence>
<reference evidence="3 4" key="1">
    <citation type="submission" date="2016-03" db="EMBL/GenBank/DDBJ databases">
        <authorList>
            <person name="Ploux O."/>
        </authorList>
    </citation>
    <scope>NUCLEOTIDE SEQUENCE [LARGE SCALE GENOMIC DNA]</scope>
    <source>
        <strain evidence="3 4">UAMH 11012</strain>
    </source>
</reference>
<evidence type="ECO:0000313" key="3">
    <source>
        <dbReference type="EMBL" id="CZR60566.1"/>
    </source>
</evidence>
<keyword evidence="1" id="KW-0472">Membrane</keyword>
<feature type="transmembrane region" description="Helical" evidence="1">
    <location>
        <begin position="392"/>
        <end position="412"/>
    </location>
</feature>
<dbReference type="Proteomes" id="UP000184330">
    <property type="component" value="Unassembled WGS sequence"/>
</dbReference>
<protein>
    <submittedName>
        <fullName evidence="3">Uncharacterized protein</fullName>
    </submittedName>
</protein>
<feature type="transmembrane region" description="Helical" evidence="1">
    <location>
        <begin position="325"/>
        <end position="356"/>
    </location>
</feature>
<organism evidence="3 4">
    <name type="scientific">Phialocephala subalpina</name>
    <dbReference type="NCBI Taxonomy" id="576137"/>
    <lineage>
        <taxon>Eukaryota</taxon>
        <taxon>Fungi</taxon>
        <taxon>Dikarya</taxon>
        <taxon>Ascomycota</taxon>
        <taxon>Pezizomycotina</taxon>
        <taxon>Leotiomycetes</taxon>
        <taxon>Helotiales</taxon>
        <taxon>Mollisiaceae</taxon>
        <taxon>Phialocephala</taxon>
        <taxon>Phialocephala fortinii species complex</taxon>
    </lineage>
</organism>
<evidence type="ECO:0000256" key="1">
    <source>
        <dbReference type="SAM" id="Phobius"/>
    </source>
</evidence>
<evidence type="ECO:0000256" key="2">
    <source>
        <dbReference type="SAM" id="SignalP"/>
    </source>
</evidence>
<keyword evidence="4" id="KW-1185">Reference proteome</keyword>
<feature type="chain" id="PRO_5013086497" evidence="2">
    <location>
        <begin position="25"/>
        <end position="451"/>
    </location>
</feature>
<proteinExistence type="predicted"/>
<dbReference type="OrthoDB" id="3550824at2759"/>
<accession>A0A1L7X6B4</accession>
<feature type="transmembrane region" description="Helical" evidence="1">
    <location>
        <begin position="200"/>
        <end position="220"/>
    </location>
</feature>
<dbReference type="AlphaFoldDB" id="A0A1L7X6B4"/>
<keyword evidence="1" id="KW-0812">Transmembrane</keyword>
<gene>
    <name evidence="3" type="ORF">PAC_10462</name>
</gene>
<keyword evidence="1" id="KW-1133">Transmembrane helix</keyword>
<feature type="transmembrane region" description="Helical" evidence="1">
    <location>
        <begin position="162"/>
        <end position="180"/>
    </location>
</feature>